<dbReference type="AlphaFoldDB" id="A0A6J4HC10"/>
<reference evidence="2" key="1">
    <citation type="submission" date="2020-02" db="EMBL/GenBank/DDBJ databases">
        <authorList>
            <person name="Meier V. D."/>
        </authorList>
    </citation>
    <scope>NUCLEOTIDE SEQUENCE</scope>
    <source>
        <strain evidence="2">AVDCRST_MAG20</strain>
    </source>
</reference>
<feature type="compositionally biased region" description="Basic residues" evidence="1">
    <location>
        <begin position="92"/>
        <end position="128"/>
    </location>
</feature>
<evidence type="ECO:0000313" key="2">
    <source>
        <dbReference type="EMBL" id="CAA9220544.1"/>
    </source>
</evidence>
<feature type="non-terminal residue" evidence="2">
    <location>
        <position position="322"/>
    </location>
</feature>
<gene>
    <name evidence="2" type="ORF">AVDCRST_MAG20-717</name>
</gene>
<feature type="compositionally biased region" description="Basic residues" evidence="1">
    <location>
        <begin position="183"/>
        <end position="209"/>
    </location>
</feature>
<organism evidence="2">
    <name type="scientific">uncultured Acidimicrobiales bacterium</name>
    <dbReference type="NCBI Taxonomy" id="310071"/>
    <lineage>
        <taxon>Bacteria</taxon>
        <taxon>Bacillati</taxon>
        <taxon>Actinomycetota</taxon>
        <taxon>Acidimicrobiia</taxon>
        <taxon>Acidimicrobiales</taxon>
        <taxon>environmental samples</taxon>
    </lineage>
</organism>
<accession>A0A6J4HC10</accession>
<dbReference type="EMBL" id="CADCSY010000027">
    <property type="protein sequence ID" value="CAA9220544.1"/>
    <property type="molecule type" value="Genomic_DNA"/>
</dbReference>
<proteinExistence type="predicted"/>
<feature type="compositionally biased region" description="Basic residues" evidence="1">
    <location>
        <begin position="274"/>
        <end position="285"/>
    </location>
</feature>
<feature type="non-terminal residue" evidence="2">
    <location>
        <position position="1"/>
    </location>
</feature>
<name>A0A6J4HC10_9ACTN</name>
<feature type="compositionally biased region" description="Basic and acidic residues" evidence="1">
    <location>
        <begin position="168"/>
        <end position="177"/>
    </location>
</feature>
<feature type="region of interest" description="Disordered" evidence="1">
    <location>
        <begin position="163"/>
        <end position="322"/>
    </location>
</feature>
<feature type="region of interest" description="Disordered" evidence="1">
    <location>
        <begin position="1"/>
        <end position="138"/>
    </location>
</feature>
<evidence type="ECO:0000256" key="1">
    <source>
        <dbReference type="SAM" id="MobiDB-lite"/>
    </source>
</evidence>
<sequence>GTRQPRRDRRRGARPPRARPARHRGRRLQGPHLARHPAQPPRDRGAALRRGPRRLVGARRPPGRLPQRHPAVAGGRGRRLPGPARHVLDRRVHGRPRLPDRHRRSGLPRGVRPRHPLHQVHRHQHPQPRRGALGGLRDPRLRHLRQDARTVPRVAAVPRGAHVHRWPHHDGGRDHACRAGAAARHHHRLRSRAGRARQHPRGGLRRGRHQVGGGPQPRAALRRPRHHHRDDPVPRPCARRGGAADPGRGGHGPPRAVRRPARPCAAARALHGDAHHHHGLVRPARRVPDGERAGGHPRAPGRRAVRQHRGDPVAEPLREEEV</sequence>
<feature type="compositionally biased region" description="Basic residues" evidence="1">
    <location>
        <begin position="1"/>
        <end position="35"/>
    </location>
</feature>
<feature type="compositionally biased region" description="Basic and acidic residues" evidence="1">
    <location>
        <begin position="308"/>
        <end position="322"/>
    </location>
</feature>
<protein>
    <submittedName>
        <fullName evidence="2">Phosphate transport system permease protein PstA</fullName>
    </submittedName>
</protein>